<feature type="compositionally biased region" description="Polar residues" evidence="2">
    <location>
        <begin position="37"/>
        <end position="52"/>
    </location>
</feature>
<organism evidence="3 4">
    <name type="scientific">Aulographum hederae CBS 113979</name>
    <dbReference type="NCBI Taxonomy" id="1176131"/>
    <lineage>
        <taxon>Eukaryota</taxon>
        <taxon>Fungi</taxon>
        <taxon>Dikarya</taxon>
        <taxon>Ascomycota</taxon>
        <taxon>Pezizomycotina</taxon>
        <taxon>Dothideomycetes</taxon>
        <taxon>Pleosporomycetidae</taxon>
        <taxon>Aulographales</taxon>
        <taxon>Aulographaceae</taxon>
    </lineage>
</organism>
<protein>
    <submittedName>
        <fullName evidence="3">Uncharacterized protein</fullName>
    </submittedName>
</protein>
<accession>A0A6G1HBM7</accession>
<evidence type="ECO:0000313" key="3">
    <source>
        <dbReference type="EMBL" id="KAF1990419.1"/>
    </source>
</evidence>
<evidence type="ECO:0000256" key="1">
    <source>
        <dbReference type="SAM" id="Coils"/>
    </source>
</evidence>
<keyword evidence="4" id="KW-1185">Reference proteome</keyword>
<evidence type="ECO:0000313" key="4">
    <source>
        <dbReference type="Proteomes" id="UP000800041"/>
    </source>
</evidence>
<dbReference type="AlphaFoldDB" id="A0A6G1HBM7"/>
<reference evidence="3" key="1">
    <citation type="journal article" date="2020" name="Stud. Mycol.">
        <title>101 Dothideomycetes genomes: a test case for predicting lifestyles and emergence of pathogens.</title>
        <authorList>
            <person name="Haridas S."/>
            <person name="Albert R."/>
            <person name="Binder M."/>
            <person name="Bloem J."/>
            <person name="Labutti K."/>
            <person name="Salamov A."/>
            <person name="Andreopoulos B."/>
            <person name="Baker S."/>
            <person name="Barry K."/>
            <person name="Bills G."/>
            <person name="Bluhm B."/>
            <person name="Cannon C."/>
            <person name="Castanera R."/>
            <person name="Culley D."/>
            <person name="Daum C."/>
            <person name="Ezra D."/>
            <person name="Gonzalez J."/>
            <person name="Henrissat B."/>
            <person name="Kuo A."/>
            <person name="Liang C."/>
            <person name="Lipzen A."/>
            <person name="Lutzoni F."/>
            <person name="Magnuson J."/>
            <person name="Mondo S."/>
            <person name="Nolan M."/>
            <person name="Ohm R."/>
            <person name="Pangilinan J."/>
            <person name="Park H.-J."/>
            <person name="Ramirez L."/>
            <person name="Alfaro M."/>
            <person name="Sun H."/>
            <person name="Tritt A."/>
            <person name="Yoshinaga Y."/>
            <person name="Zwiers L.-H."/>
            <person name="Turgeon B."/>
            <person name="Goodwin S."/>
            <person name="Spatafora J."/>
            <person name="Crous P."/>
            <person name="Grigoriev I."/>
        </authorList>
    </citation>
    <scope>NUCLEOTIDE SEQUENCE</scope>
    <source>
        <strain evidence="3">CBS 113979</strain>
    </source>
</reference>
<name>A0A6G1HBM7_9PEZI</name>
<keyword evidence="1" id="KW-0175">Coiled coil</keyword>
<dbReference type="EMBL" id="ML977142">
    <property type="protein sequence ID" value="KAF1990419.1"/>
    <property type="molecule type" value="Genomic_DNA"/>
</dbReference>
<proteinExistence type="predicted"/>
<evidence type="ECO:0000256" key="2">
    <source>
        <dbReference type="SAM" id="MobiDB-lite"/>
    </source>
</evidence>
<feature type="coiled-coil region" evidence="1">
    <location>
        <begin position="195"/>
        <end position="265"/>
    </location>
</feature>
<sequence>METQEESGDPSQAHISSTHKRKSISENATPSKRAKQSESNEGNSNANMSAERSGSHDNSADGNATDGNRLLDISRKIEKSNKDISDSLAQIFEELNPNVKNPKVEELEKKLAEMSELLGKKDEEIAAKKTEVDETKEFFVDMDEEIRHLKRYIDGEQTRAMDLLNKEKEESADKEFAKRAAFEQPETIRIQEYAAYDAATTIQEMENEKKEYEQRLQAYAAEVKDWKTKYEREIDGPKQLAKHWMTKYEKEIEKSKQLAKEGEKLLHEKKGELAAVNATKDAEIREQWEVITKQQDEAAEAAGCSEKEWHKRMNMTILRLERTVSKANKSIQREVAQNMALQEQVHAQADEIDELKKQLEEIQQILGPILAAAKTEVEKEKGNVTK</sequence>
<feature type="region of interest" description="Disordered" evidence="2">
    <location>
        <begin position="1"/>
        <end position="68"/>
    </location>
</feature>
<feature type="coiled-coil region" evidence="1">
    <location>
        <begin position="338"/>
        <end position="365"/>
    </location>
</feature>
<gene>
    <name evidence="3" type="ORF">K402DRAFT_451384</name>
</gene>
<dbReference type="Proteomes" id="UP000800041">
    <property type="component" value="Unassembled WGS sequence"/>
</dbReference>